<evidence type="ECO:0000259" key="17">
    <source>
        <dbReference type="Pfam" id="PF22600"/>
    </source>
</evidence>
<evidence type="ECO:0000256" key="13">
    <source>
        <dbReference type="ARBA" id="ARBA00048830"/>
    </source>
</evidence>
<dbReference type="PANTHER" id="PTHR23092">
    <property type="entry name" value="POLY(A) RNA POLYMERASE"/>
    <property type="match status" value="1"/>
</dbReference>
<dbReference type="CDD" id="cd05402">
    <property type="entry name" value="NT_PAP_TUTase"/>
    <property type="match status" value="1"/>
</dbReference>
<dbReference type="GO" id="GO:0034475">
    <property type="term" value="P:U4 snRNA 3'-end processing"/>
    <property type="evidence" value="ECO:0007669"/>
    <property type="project" value="UniProtKB-ARBA"/>
</dbReference>
<dbReference type="Pfam" id="PF03828">
    <property type="entry name" value="PAP_assoc"/>
    <property type="match status" value="1"/>
</dbReference>
<dbReference type="SUPFAM" id="SSF81301">
    <property type="entry name" value="Nucleotidyltransferase"/>
    <property type="match status" value="1"/>
</dbReference>
<feature type="region of interest" description="Disordered" evidence="15">
    <location>
        <begin position="140"/>
        <end position="161"/>
    </location>
</feature>
<dbReference type="GO" id="GO:0071035">
    <property type="term" value="P:nuclear polyadenylation-dependent rRNA catabolic process"/>
    <property type="evidence" value="ECO:0007669"/>
    <property type="project" value="UniProtKB-ARBA"/>
</dbReference>
<keyword evidence="5" id="KW-0132">Cell division</keyword>
<dbReference type="GO" id="GO:0031499">
    <property type="term" value="C:TRAMP complex"/>
    <property type="evidence" value="ECO:0007669"/>
    <property type="project" value="TreeGrafter"/>
</dbReference>
<feature type="compositionally biased region" description="Basic and acidic residues" evidence="15">
    <location>
        <begin position="588"/>
        <end position="600"/>
    </location>
</feature>
<keyword evidence="6" id="KW-0808">Transferase</keyword>
<dbReference type="eggNOG" id="KOG1906">
    <property type="taxonomic scope" value="Eukaryota"/>
</dbReference>
<evidence type="ECO:0000256" key="12">
    <source>
        <dbReference type="ARBA" id="ARBA00023306"/>
    </source>
</evidence>
<dbReference type="GO" id="GO:0071037">
    <property type="term" value="P:nuclear polyadenylation-dependent snRNA catabolic process"/>
    <property type="evidence" value="ECO:0007669"/>
    <property type="project" value="UniProtKB-ARBA"/>
</dbReference>
<dbReference type="AlphaFoldDB" id="G0V7V7"/>
<dbReference type="KEGG" id="ncs:NCAS_0A09970"/>
<dbReference type="Proteomes" id="UP000001640">
    <property type="component" value="Chromosome 1"/>
</dbReference>
<keyword evidence="7" id="KW-0548">Nucleotidyltransferase</keyword>
<feature type="domain" description="PAP-associated" evidence="16">
    <location>
        <begin position="390"/>
        <end position="448"/>
    </location>
</feature>
<evidence type="ECO:0000313" key="19">
    <source>
        <dbReference type="Proteomes" id="UP000001640"/>
    </source>
</evidence>
<dbReference type="SUPFAM" id="SSF81631">
    <property type="entry name" value="PAP/OAS1 substrate-binding domain"/>
    <property type="match status" value="1"/>
</dbReference>
<keyword evidence="9" id="KW-0498">Mitosis</keyword>
<evidence type="ECO:0000256" key="14">
    <source>
        <dbReference type="SAM" id="Coils"/>
    </source>
</evidence>
<comment type="cofactor">
    <cofactor evidence="1">
        <name>Mn(2+)</name>
        <dbReference type="ChEBI" id="CHEBI:29035"/>
    </cofactor>
</comment>
<dbReference type="Gene3D" id="3.30.460.10">
    <property type="entry name" value="Beta Polymerase, domain 2"/>
    <property type="match status" value="1"/>
</dbReference>
<evidence type="ECO:0000256" key="2">
    <source>
        <dbReference type="ARBA" id="ARBA00001946"/>
    </source>
</evidence>
<evidence type="ECO:0000256" key="3">
    <source>
        <dbReference type="ARBA" id="ARBA00008593"/>
    </source>
</evidence>
<gene>
    <name evidence="18" type="primary">NCAS0A09970</name>
    <name evidence="18" type="ordered locus">NCAS_0A09970</name>
</gene>
<dbReference type="InParanoid" id="G0V7V7"/>
<keyword evidence="14" id="KW-0175">Coiled coil</keyword>
<dbReference type="EC" id="2.7.7.19" evidence="4"/>
<organism evidence="18 19">
    <name type="scientific">Naumovozyma castellii</name>
    <name type="common">Yeast</name>
    <name type="synonym">Saccharomyces castellii</name>
    <dbReference type="NCBI Taxonomy" id="27288"/>
    <lineage>
        <taxon>Eukaryota</taxon>
        <taxon>Fungi</taxon>
        <taxon>Dikarya</taxon>
        <taxon>Ascomycota</taxon>
        <taxon>Saccharomycotina</taxon>
        <taxon>Saccharomycetes</taxon>
        <taxon>Saccharomycetales</taxon>
        <taxon>Saccharomycetaceae</taxon>
        <taxon>Naumovozyma</taxon>
    </lineage>
</organism>
<dbReference type="GO" id="GO:0043634">
    <property type="term" value="P:polyadenylation-dependent ncRNA catabolic process"/>
    <property type="evidence" value="ECO:0007669"/>
    <property type="project" value="TreeGrafter"/>
</dbReference>
<evidence type="ECO:0000256" key="1">
    <source>
        <dbReference type="ARBA" id="ARBA00001936"/>
    </source>
</evidence>
<sequence>MGAPVFLTHFIFMTRNKPKRTHSSPTKKVSKKTHRKIRKSSISRIEKQFKNFDNDIDQYNKYENLALDVSDTEELLQQDRKGHHFSFIEEDVREEVPGTSDVPIGIFDSENQSSTETKIDACPTLLQLNKLANNDDFIPFSASSEDEDEDDEGPLNPTINDYGETLANRYEYTSSVNVHHPWILNHDHTEQRSISAWLTTEIIDFVSYISPSKDEIHTRNRTLARLRKAVSEQWKDASLHVFGSYATDLYLPGSDIDCAVISRNRDKDRRQCLYDLAKSLKQKGLATHLEVIAKARVPIIKFVEPRSKIHIDVSFEKTNGAEAAKLIREWIKDTPGLRELVLVLKQFLAVKKLNEVVNGGLGGFSIICLVYAFLRMHPRIKAGEIDPMKNLGVLLIEFFELYGKNFSYDRVAISISNGVASYIPRKEWKDLLSNKDRIAIQDPGDPSNNIARSSKNLQGIRKAFSSAFDLLVNQCFELDTATFKDRVGKSILGNIIKYRGAMRNFRDERHLVVNRAIKENENFYRELEDKKRKEKAEKEEMFLNPSSDEAELDEALLGERAEDIYKLDRPLKRTKNDKHKHKHKHKHTNTDKNTKKEKVEKVKTNLKVAKSQSIITSKNRTIDILKGLAKGTNTKISGDEMIIDESTALQNTKVDAQTRRDYWLSKGHVLSGTGGLGPEKTTV</sequence>
<feature type="compositionally biased region" description="Acidic residues" evidence="15">
    <location>
        <begin position="144"/>
        <end position="153"/>
    </location>
</feature>
<evidence type="ECO:0000256" key="10">
    <source>
        <dbReference type="ARBA" id="ARBA00022842"/>
    </source>
</evidence>
<reference key="2">
    <citation type="submission" date="2011-08" db="EMBL/GenBank/DDBJ databases">
        <title>Genome sequence of Naumovozyma castellii.</title>
        <authorList>
            <person name="Gordon J.L."/>
            <person name="Armisen D."/>
            <person name="Proux-Wera E."/>
            <person name="OhEigeartaigh S.S."/>
            <person name="Byrne K.P."/>
            <person name="Wolfe K.H."/>
        </authorList>
    </citation>
    <scope>NUCLEOTIDE SEQUENCE</scope>
    <source>
        <strain>Type strain:CBS 4309</strain>
    </source>
</reference>
<dbReference type="GO" id="GO:0003729">
    <property type="term" value="F:mRNA binding"/>
    <property type="evidence" value="ECO:0007669"/>
    <property type="project" value="TreeGrafter"/>
</dbReference>
<evidence type="ECO:0000256" key="7">
    <source>
        <dbReference type="ARBA" id="ARBA00022695"/>
    </source>
</evidence>
<dbReference type="InterPro" id="IPR002058">
    <property type="entry name" value="PAP_assoc"/>
</dbReference>
<comment type="catalytic activity">
    <reaction evidence="13">
        <text>RNA(n) + ATP = RNA(n)-3'-adenine ribonucleotide + diphosphate</text>
        <dbReference type="Rhea" id="RHEA:11332"/>
        <dbReference type="Rhea" id="RHEA-COMP:14527"/>
        <dbReference type="Rhea" id="RHEA-COMP:17347"/>
        <dbReference type="ChEBI" id="CHEBI:30616"/>
        <dbReference type="ChEBI" id="CHEBI:33019"/>
        <dbReference type="ChEBI" id="CHEBI:140395"/>
        <dbReference type="ChEBI" id="CHEBI:173115"/>
        <dbReference type="EC" id="2.7.7.19"/>
    </reaction>
</comment>
<keyword evidence="8" id="KW-0479">Metal-binding</keyword>
<dbReference type="GeneID" id="96901034"/>
<dbReference type="FunFam" id="1.10.1410.10:FF:000003">
    <property type="entry name" value="non-canonical poly(A) RNA polymerase PAPD7"/>
    <property type="match status" value="1"/>
</dbReference>
<dbReference type="GO" id="GO:0051301">
    <property type="term" value="P:cell division"/>
    <property type="evidence" value="ECO:0007669"/>
    <property type="project" value="UniProtKB-KW"/>
</dbReference>
<evidence type="ECO:0000256" key="11">
    <source>
        <dbReference type="ARBA" id="ARBA00023211"/>
    </source>
</evidence>
<evidence type="ECO:0000256" key="15">
    <source>
        <dbReference type="SAM" id="MobiDB-lite"/>
    </source>
</evidence>
<dbReference type="GO" id="GO:0046872">
    <property type="term" value="F:metal ion binding"/>
    <property type="evidence" value="ECO:0007669"/>
    <property type="project" value="UniProtKB-KW"/>
</dbReference>
<proteinExistence type="inferred from homology"/>
<dbReference type="GO" id="GO:0071038">
    <property type="term" value="P:TRAMP-dependent tRNA surveillance pathway"/>
    <property type="evidence" value="ECO:0007669"/>
    <property type="project" value="UniProtKB-ARBA"/>
</dbReference>
<keyword evidence="11" id="KW-0464">Manganese</keyword>
<evidence type="ECO:0000256" key="5">
    <source>
        <dbReference type="ARBA" id="ARBA00022618"/>
    </source>
</evidence>
<dbReference type="EMBL" id="HE576752">
    <property type="protein sequence ID" value="CCC67555.1"/>
    <property type="molecule type" value="Genomic_DNA"/>
</dbReference>
<accession>G0V7V7</accession>
<dbReference type="OMA" id="ICMVYSF"/>
<keyword evidence="12" id="KW-0131">Cell cycle</keyword>
<evidence type="ECO:0000256" key="6">
    <source>
        <dbReference type="ARBA" id="ARBA00022679"/>
    </source>
</evidence>
<dbReference type="InterPro" id="IPR054708">
    <property type="entry name" value="MTPAP-like_central"/>
</dbReference>
<dbReference type="HOGENOM" id="CLU_013572_5_0_1"/>
<evidence type="ECO:0000256" key="9">
    <source>
        <dbReference type="ARBA" id="ARBA00022776"/>
    </source>
</evidence>
<name>G0V7V7_NAUCA</name>
<dbReference type="GO" id="GO:0071036">
    <property type="term" value="P:nuclear polyadenylation-dependent snoRNA catabolic process"/>
    <property type="evidence" value="ECO:0007669"/>
    <property type="project" value="UniProtKB-ARBA"/>
</dbReference>
<dbReference type="Gene3D" id="1.10.1410.10">
    <property type="match status" value="1"/>
</dbReference>
<keyword evidence="19" id="KW-1185">Reference proteome</keyword>
<dbReference type="GO" id="GO:0071044">
    <property type="term" value="P:histone mRNA catabolic process"/>
    <property type="evidence" value="ECO:0007669"/>
    <property type="project" value="UniProtKB-ARBA"/>
</dbReference>
<dbReference type="OrthoDB" id="273917at2759"/>
<dbReference type="GO" id="GO:0071051">
    <property type="term" value="P:poly(A)-dependent snoRNA 3'-end processing"/>
    <property type="evidence" value="ECO:0007669"/>
    <property type="project" value="UniProtKB-ARBA"/>
</dbReference>
<evidence type="ECO:0000313" key="18">
    <source>
        <dbReference type="EMBL" id="CCC67555.1"/>
    </source>
</evidence>
<feature type="region of interest" description="Disordered" evidence="15">
    <location>
        <begin position="572"/>
        <end position="600"/>
    </location>
</feature>
<dbReference type="Pfam" id="PF22600">
    <property type="entry name" value="MTPAP-like_central"/>
    <property type="match status" value="1"/>
</dbReference>
<dbReference type="STRING" id="1064592.G0V7V7"/>
<comment type="cofactor">
    <cofactor evidence="2">
        <name>Mg(2+)</name>
        <dbReference type="ChEBI" id="CHEBI:18420"/>
    </cofactor>
</comment>
<dbReference type="InterPro" id="IPR045862">
    <property type="entry name" value="Trf4-like"/>
</dbReference>
<keyword evidence="10" id="KW-0460">Magnesium</keyword>
<dbReference type="FunFam" id="3.30.460.10:FF:000006">
    <property type="entry name" value="non-canonical poly(A) RNA polymerase PAPD5"/>
    <property type="match status" value="1"/>
</dbReference>
<dbReference type="InterPro" id="IPR043519">
    <property type="entry name" value="NT_sf"/>
</dbReference>
<reference evidence="19" key="1">
    <citation type="journal article" date="2011" name="Proc. Natl. Acad. Sci. U.S.A.">
        <title>Evolutionary erosion of yeast sex chromosomes by mating-type switching accidents.</title>
        <authorList>
            <person name="Gordon J.L."/>
            <person name="Armisen D."/>
            <person name="Proux-Wera E."/>
            <person name="Oheigeartaigh S.S."/>
            <person name="Byrne K.P."/>
            <person name="Wolfe K.H."/>
        </authorList>
    </citation>
    <scope>NUCLEOTIDE SEQUENCE [LARGE SCALE GENOMIC DNA]</scope>
    <source>
        <strain evidence="19">ATCC 76901 / BCRC 22586 / CBS 4309 / NBRC 1992 / NRRL Y-12630</strain>
    </source>
</reference>
<dbReference type="PANTHER" id="PTHR23092:SF15">
    <property type="entry name" value="INACTIVE NON-CANONICAL POLY(A) RNA POLYMERASE PROTEIN TRF4-2-RELATED"/>
    <property type="match status" value="1"/>
</dbReference>
<comment type="similarity">
    <text evidence="3">Belongs to the DNA polymerase type-B-like family.</text>
</comment>
<evidence type="ECO:0000256" key="8">
    <source>
        <dbReference type="ARBA" id="ARBA00022723"/>
    </source>
</evidence>
<feature type="domain" description="Poly(A) RNA polymerase mitochondrial-like central palm" evidence="17">
    <location>
        <begin position="198"/>
        <end position="330"/>
    </location>
</feature>
<dbReference type="GO" id="GO:1990817">
    <property type="term" value="F:poly(A) RNA polymerase activity"/>
    <property type="evidence" value="ECO:0007669"/>
    <property type="project" value="UniProtKB-EC"/>
</dbReference>
<feature type="compositionally biased region" description="Basic residues" evidence="15">
    <location>
        <begin position="572"/>
        <end position="587"/>
    </location>
</feature>
<dbReference type="RefSeq" id="XP_003673936.1">
    <property type="nucleotide sequence ID" value="XM_003673888.1"/>
</dbReference>
<dbReference type="GO" id="GO:0071039">
    <property type="term" value="P:nuclear polyadenylation-dependent CUT catabolic process"/>
    <property type="evidence" value="ECO:0007669"/>
    <property type="project" value="UniProtKB-ARBA"/>
</dbReference>
<evidence type="ECO:0000256" key="4">
    <source>
        <dbReference type="ARBA" id="ARBA00012388"/>
    </source>
</evidence>
<feature type="coiled-coil region" evidence="14">
    <location>
        <begin position="513"/>
        <end position="544"/>
    </location>
</feature>
<evidence type="ECO:0000259" key="16">
    <source>
        <dbReference type="Pfam" id="PF03828"/>
    </source>
</evidence>
<dbReference type="GO" id="GO:0071042">
    <property type="term" value="P:nuclear polyadenylation-dependent mRNA catabolic process"/>
    <property type="evidence" value="ECO:0007669"/>
    <property type="project" value="UniProtKB-ARBA"/>
</dbReference>
<protein>
    <recommendedName>
        <fullName evidence="4">polynucleotide adenylyltransferase</fullName>
        <ecNumber evidence="4">2.7.7.19</ecNumber>
    </recommendedName>
</protein>
<dbReference type="GO" id="GO:0005730">
    <property type="term" value="C:nucleolus"/>
    <property type="evidence" value="ECO:0007669"/>
    <property type="project" value="TreeGrafter"/>
</dbReference>